<dbReference type="RefSeq" id="WP_265722658.1">
    <property type="nucleotide sequence ID" value="NZ_JAPIVK010000026.1"/>
</dbReference>
<accession>A0ABW5EIF5</accession>
<proteinExistence type="predicted"/>
<protein>
    <submittedName>
        <fullName evidence="1">Uncharacterized protein</fullName>
    </submittedName>
</protein>
<keyword evidence="2" id="KW-1185">Reference proteome</keyword>
<evidence type="ECO:0000313" key="1">
    <source>
        <dbReference type="EMBL" id="MFD2311815.1"/>
    </source>
</evidence>
<sequence length="102" mass="11516">MDKFSDSDAELEFGAPRGWYSRGYVPHFDHYCALQSITFRLADSLPQAKLEQLGWELRQANLPESHKDLEKRKKNRAVAGCRLRLLRPGPSGSSTGRTGRIA</sequence>
<name>A0ABW5EIF5_9GAMM</name>
<reference evidence="2" key="1">
    <citation type="journal article" date="2019" name="Int. J. Syst. Evol. Microbiol.">
        <title>The Global Catalogue of Microorganisms (GCM) 10K type strain sequencing project: providing services to taxonomists for standard genome sequencing and annotation.</title>
        <authorList>
            <consortium name="The Broad Institute Genomics Platform"/>
            <consortium name="The Broad Institute Genome Sequencing Center for Infectious Disease"/>
            <person name="Wu L."/>
            <person name="Ma J."/>
        </authorList>
    </citation>
    <scope>NUCLEOTIDE SEQUENCE [LARGE SCALE GENOMIC DNA]</scope>
    <source>
        <strain evidence="2">KCTC 12848</strain>
    </source>
</reference>
<gene>
    <name evidence="1" type="ORF">ACFSKX_15405</name>
</gene>
<comment type="caution">
    <text evidence="1">The sequence shown here is derived from an EMBL/GenBank/DDBJ whole genome shotgun (WGS) entry which is preliminary data.</text>
</comment>
<evidence type="ECO:0000313" key="2">
    <source>
        <dbReference type="Proteomes" id="UP001597425"/>
    </source>
</evidence>
<dbReference type="EMBL" id="JBHUJD010000023">
    <property type="protein sequence ID" value="MFD2311815.1"/>
    <property type="molecule type" value="Genomic_DNA"/>
</dbReference>
<organism evidence="1 2">
    <name type="scientific">Microbulbifer halophilus</name>
    <dbReference type="NCBI Taxonomy" id="453963"/>
    <lineage>
        <taxon>Bacteria</taxon>
        <taxon>Pseudomonadati</taxon>
        <taxon>Pseudomonadota</taxon>
        <taxon>Gammaproteobacteria</taxon>
        <taxon>Cellvibrionales</taxon>
        <taxon>Microbulbiferaceae</taxon>
        <taxon>Microbulbifer</taxon>
    </lineage>
</organism>
<dbReference type="Proteomes" id="UP001597425">
    <property type="component" value="Unassembled WGS sequence"/>
</dbReference>